<gene>
    <name evidence="2" type="ORF">B0T19DRAFT_295403</name>
</gene>
<evidence type="ECO:0000313" key="2">
    <source>
        <dbReference type="EMBL" id="KAK3317648.1"/>
    </source>
</evidence>
<reference evidence="2" key="1">
    <citation type="journal article" date="2023" name="Mol. Phylogenet. Evol.">
        <title>Genome-scale phylogeny and comparative genomics of the fungal order Sordariales.</title>
        <authorList>
            <person name="Hensen N."/>
            <person name="Bonometti L."/>
            <person name="Westerberg I."/>
            <person name="Brannstrom I.O."/>
            <person name="Guillou S."/>
            <person name="Cros-Aarteil S."/>
            <person name="Calhoun S."/>
            <person name="Haridas S."/>
            <person name="Kuo A."/>
            <person name="Mondo S."/>
            <person name="Pangilinan J."/>
            <person name="Riley R."/>
            <person name="LaButti K."/>
            <person name="Andreopoulos B."/>
            <person name="Lipzen A."/>
            <person name="Chen C."/>
            <person name="Yan M."/>
            <person name="Daum C."/>
            <person name="Ng V."/>
            <person name="Clum A."/>
            <person name="Steindorff A."/>
            <person name="Ohm R.A."/>
            <person name="Martin F."/>
            <person name="Silar P."/>
            <person name="Natvig D.O."/>
            <person name="Lalanne C."/>
            <person name="Gautier V."/>
            <person name="Ament-Velasquez S.L."/>
            <person name="Kruys A."/>
            <person name="Hutchinson M.I."/>
            <person name="Powell A.J."/>
            <person name="Barry K."/>
            <person name="Miller A.N."/>
            <person name="Grigoriev I.V."/>
            <person name="Debuchy R."/>
            <person name="Gladieux P."/>
            <person name="Hiltunen Thoren M."/>
            <person name="Johannesson H."/>
        </authorList>
    </citation>
    <scope>NUCLEOTIDE SEQUENCE</scope>
    <source>
        <strain evidence="2">SMH4131-1</strain>
    </source>
</reference>
<comment type="caution">
    <text evidence="2">The sequence shown here is derived from an EMBL/GenBank/DDBJ whole genome shotgun (WGS) entry which is preliminary data.</text>
</comment>
<dbReference type="AlphaFoldDB" id="A0AAE0I305"/>
<name>A0AAE0I305_9PEZI</name>
<feature type="region of interest" description="Disordered" evidence="1">
    <location>
        <begin position="1"/>
        <end position="120"/>
    </location>
</feature>
<proteinExistence type="predicted"/>
<organism evidence="2 3">
    <name type="scientific">Cercophora scortea</name>
    <dbReference type="NCBI Taxonomy" id="314031"/>
    <lineage>
        <taxon>Eukaryota</taxon>
        <taxon>Fungi</taxon>
        <taxon>Dikarya</taxon>
        <taxon>Ascomycota</taxon>
        <taxon>Pezizomycotina</taxon>
        <taxon>Sordariomycetes</taxon>
        <taxon>Sordariomycetidae</taxon>
        <taxon>Sordariales</taxon>
        <taxon>Lasiosphaeriaceae</taxon>
        <taxon>Cercophora</taxon>
    </lineage>
</organism>
<protein>
    <submittedName>
        <fullName evidence="2">Uncharacterized protein</fullName>
    </submittedName>
</protein>
<evidence type="ECO:0000256" key="1">
    <source>
        <dbReference type="SAM" id="MobiDB-lite"/>
    </source>
</evidence>
<dbReference type="Proteomes" id="UP001286456">
    <property type="component" value="Unassembled WGS sequence"/>
</dbReference>
<evidence type="ECO:0000313" key="3">
    <source>
        <dbReference type="Proteomes" id="UP001286456"/>
    </source>
</evidence>
<feature type="compositionally biased region" description="Polar residues" evidence="1">
    <location>
        <begin position="21"/>
        <end position="39"/>
    </location>
</feature>
<keyword evidence="3" id="KW-1185">Reference proteome</keyword>
<dbReference type="EMBL" id="JAUEPO010000007">
    <property type="protein sequence ID" value="KAK3317648.1"/>
    <property type="molecule type" value="Genomic_DNA"/>
</dbReference>
<accession>A0AAE0I305</accession>
<sequence length="371" mass="40884">MMNPEAGPSSGPPSSRLQMHDGNSFSQDSRQFSTTTSHQPEYFWPGPPPFQTTSSQRYLLPPTDALGDQEKLSQEPGEDAALTEMSQDLDVTSDEPNPWTPFSPDSAFSIPMDGFPGFAPQDREASIAERRDLGTHTSDESGGALFHHGLYGEDTQDPAVVSHVPPQMTGQSAHHGSDDMPWPSLLEARVQNTPSRQNHSAAFQHEPISNTTHLPHATTAGPFQASCCATTIPHSHQSTGKSPRSEAWTPAQDDFVRELKDRGTTHPVISDMVWERFQIYRTPNVISKRLKKLRDGCVDEVKLGQVIRNSVPKVQKILAAEITSFGLVDIDDPEGSLLAEASEEVKEFLPRVLKDYLREVACKMMSETRAS</sequence>
<reference evidence="2" key="2">
    <citation type="submission" date="2023-06" db="EMBL/GenBank/DDBJ databases">
        <authorList>
            <consortium name="Lawrence Berkeley National Laboratory"/>
            <person name="Haridas S."/>
            <person name="Hensen N."/>
            <person name="Bonometti L."/>
            <person name="Westerberg I."/>
            <person name="Brannstrom I.O."/>
            <person name="Guillou S."/>
            <person name="Cros-Aarteil S."/>
            <person name="Calhoun S."/>
            <person name="Kuo A."/>
            <person name="Mondo S."/>
            <person name="Pangilinan J."/>
            <person name="Riley R."/>
            <person name="Labutti K."/>
            <person name="Andreopoulos B."/>
            <person name="Lipzen A."/>
            <person name="Chen C."/>
            <person name="Yanf M."/>
            <person name="Daum C."/>
            <person name="Ng V."/>
            <person name="Clum A."/>
            <person name="Steindorff A."/>
            <person name="Ohm R."/>
            <person name="Martin F."/>
            <person name="Silar P."/>
            <person name="Natvig D."/>
            <person name="Lalanne C."/>
            <person name="Gautier V."/>
            <person name="Ament-Velasquez S.L."/>
            <person name="Kruys A."/>
            <person name="Hutchinson M.I."/>
            <person name="Powell A.J."/>
            <person name="Barry K."/>
            <person name="Miller A.N."/>
            <person name="Grigoriev I.V."/>
            <person name="Debuchy R."/>
            <person name="Gladieux P."/>
            <person name="Thoren M.H."/>
            <person name="Johannesson H."/>
        </authorList>
    </citation>
    <scope>NUCLEOTIDE SEQUENCE</scope>
    <source>
        <strain evidence="2">SMH4131-1</strain>
    </source>
</reference>